<dbReference type="eggNOG" id="ENOG503462N">
    <property type="taxonomic scope" value="Bacteria"/>
</dbReference>
<dbReference type="OrthoDB" id="2645031at2"/>
<sequence>MLEFVADIYLYEENGGAMKGDGWSGMMPQLNMDGKFVMSKILANKPLKKGEWHEVIIQLPYGDKFEYIKETIKEGYEFKLNFGGKILGIGRVKLM</sequence>
<dbReference type="KEGG" id="ccl:Clocl_2106"/>
<reference evidence="1 2" key="2">
    <citation type="journal article" date="2012" name="Stand. Genomic Sci.">
        <title>Complete Genome Sequence of Clostridium clariflavum DSM 19732.</title>
        <authorList>
            <person name="Izquierdo J.A."/>
            <person name="Goodwin L."/>
            <person name="Davenport K.W."/>
            <person name="Teshima H."/>
            <person name="Bruce D."/>
            <person name="Detter C."/>
            <person name="Tapia R."/>
            <person name="Han S."/>
            <person name="Land M."/>
            <person name="Hauser L."/>
            <person name="Jeffries C.D."/>
            <person name="Han J."/>
            <person name="Pitluck S."/>
            <person name="Nolan M."/>
            <person name="Chen A."/>
            <person name="Huntemann M."/>
            <person name="Mavromatis K."/>
            <person name="Mikhailova N."/>
            <person name="Liolios K."/>
            <person name="Woyke T."/>
            <person name="Lynd L.R."/>
        </authorList>
    </citation>
    <scope>NUCLEOTIDE SEQUENCE [LARGE SCALE GENOMIC DNA]</scope>
    <source>
        <strain evidence="2">DSM 19732 / NBRC 101661 / EBR45</strain>
    </source>
</reference>
<name>G8LWN5_ACECE</name>
<evidence type="ECO:0000313" key="2">
    <source>
        <dbReference type="Proteomes" id="UP000005435"/>
    </source>
</evidence>
<dbReference type="EMBL" id="CP003065">
    <property type="protein sequence ID" value="AEV68703.1"/>
    <property type="molecule type" value="Genomic_DNA"/>
</dbReference>
<dbReference type="HOGENOM" id="CLU_2354838_0_0_9"/>
<dbReference type="STRING" id="720554.Clocl_2106"/>
<evidence type="ECO:0000313" key="1">
    <source>
        <dbReference type="EMBL" id="AEV68703.1"/>
    </source>
</evidence>
<accession>G8LWN5</accession>
<organism evidence="1 2">
    <name type="scientific">Acetivibrio clariflavus (strain DSM 19732 / NBRC 101661 / EBR45)</name>
    <name type="common">Clostridium clariflavum</name>
    <dbReference type="NCBI Taxonomy" id="720554"/>
    <lineage>
        <taxon>Bacteria</taxon>
        <taxon>Bacillati</taxon>
        <taxon>Bacillota</taxon>
        <taxon>Clostridia</taxon>
        <taxon>Eubacteriales</taxon>
        <taxon>Oscillospiraceae</taxon>
        <taxon>Acetivibrio</taxon>
    </lineage>
</organism>
<keyword evidence="2" id="KW-1185">Reference proteome</keyword>
<protein>
    <recommendedName>
        <fullName evidence="3">Elongation factor Tu</fullName>
    </recommendedName>
</protein>
<reference evidence="2" key="1">
    <citation type="submission" date="2011-12" db="EMBL/GenBank/DDBJ databases">
        <title>Complete sequence of Clostridium clariflavum DSM 19732.</title>
        <authorList>
            <consortium name="US DOE Joint Genome Institute"/>
            <person name="Lucas S."/>
            <person name="Han J."/>
            <person name="Lapidus A."/>
            <person name="Cheng J.-F."/>
            <person name="Goodwin L."/>
            <person name="Pitluck S."/>
            <person name="Peters L."/>
            <person name="Teshima H."/>
            <person name="Detter J.C."/>
            <person name="Han C."/>
            <person name="Tapia R."/>
            <person name="Land M."/>
            <person name="Hauser L."/>
            <person name="Kyrpides N."/>
            <person name="Ivanova N."/>
            <person name="Pagani I."/>
            <person name="Kitzmiller T."/>
            <person name="Lynd L."/>
            <person name="Izquierdo J."/>
            <person name="Woyke T."/>
        </authorList>
    </citation>
    <scope>NUCLEOTIDE SEQUENCE [LARGE SCALE GENOMIC DNA]</scope>
    <source>
        <strain evidence="2">DSM 19732 / NBRC 101661 / EBR45</strain>
    </source>
</reference>
<dbReference type="Proteomes" id="UP000005435">
    <property type="component" value="Chromosome"/>
</dbReference>
<dbReference type="Gene3D" id="2.40.30.10">
    <property type="entry name" value="Translation factors"/>
    <property type="match status" value="1"/>
</dbReference>
<proteinExistence type="predicted"/>
<dbReference type="RefSeq" id="WP_014255282.1">
    <property type="nucleotide sequence ID" value="NC_016627.1"/>
</dbReference>
<gene>
    <name evidence="1" type="ordered locus">Clocl_2106</name>
</gene>
<dbReference type="AlphaFoldDB" id="G8LWN5"/>
<evidence type="ECO:0008006" key="3">
    <source>
        <dbReference type="Google" id="ProtNLM"/>
    </source>
</evidence>